<reference evidence="3" key="1">
    <citation type="submission" date="2022-11" db="EMBL/GenBank/DDBJ databases">
        <title>Genome Sequence of Cubamyces cubensis.</title>
        <authorList>
            <person name="Buettner E."/>
        </authorList>
    </citation>
    <scope>NUCLEOTIDE SEQUENCE</scope>
    <source>
        <strain evidence="3">MPL-01</strain>
    </source>
</reference>
<dbReference type="EMBL" id="JAPEVG010000143">
    <property type="protein sequence ID" value="KAJ8481200.1"/>
    <property type="molecule type" value="Genomic_DNA"/>
</dbReference>
<protein>
    <recommendedName>
        <fullName evidence="2">DUF6533 domain-containing protein</fullName>
    </recommendedName>
</protein>
<evidence type="ECO:0000313" key="4">
    <source>
        <dbReference type="Proteomes" id="UP001215151"/>
    </source>
</evidence>
<keyword evidence="1" id="KW-1133">Transmembrane helix</keyword>
<organism evidence="3 4">
    <name type="scientific">Trametes cubensis</name>
    <dbReference type="NCBI Taxonomy" id="1111947"/>
    <lineage>
        <taxon>Eukaryota</taxon>
        <taxon>Fungi</taxon>
        <taxon>Dikarya</taxon>
        <taxon>Basidiomycota</taxon>
        <taxon>Agaricomycotina</taxon>
        <taxon>Agaricomycetes</taxon>
        <taxon>Polyporales</taxon>
        <taxon>Polyporaceae</taxon>
        <taxon>Trametes</taxon>
    </lineage>
</organism>
<sequence>MSSDDESLEQAILDSFSRLLVENYCIIASSGKLLDTMRLSSIIVLLFADSFITFPEEVERIWKRRFTGATVVFLITRYVAVAERITLVVSVFLPTLQDKRYDLMAIQRIRHDTLTDISYLMFGIFMMLRARGIWGRGWFPIALLAFLTPVRTIVTIYVQVHYTPIAFGSPLYGCGALYNLSEGALRGRIDLYVVLRLSITSKASSISIDIVVLVLTWVRTLGLKRESRRLGLHTPIVTLLLRDGTMYFLVILFIQVFSIVSSVVGSDFVLWDVWPYFDQV</sequence>
<proteinExistence type="predicted"/>
<dbReference type="Proteomes" id="UP001215151">
    <property type="component" value="Unassembled WGS sequence"/>
</dbReference>
<dbReference type="AlphaFoldDB" id="A0AAD7TSK6"/>
<feature type="transmembrane region" description="Helical" evidence="1">
    <location>
        <begin position="137"/>
        <end position="160"/>
    </location>
</feature>
<evidence type="ECO:0000259" key="2">
    <source>
        <dbReference type="Pfam" id="PF20151"/>
    </source>
</evidence>
<accession>A0AAD7TSK6</accession>
<keyword evidence="1" id="KW-0812">Transmembrane</keyword>
<feature type="transmembrane region" description="Helical" evidence="1">
    <location>
        <begin position="203"/>
        <end position="223"/>
    </location>
</feature>
<dbReference type="InterPro" id="IPR045340">
    <property type="entry name" value="DUF6533"/>
</dbReference>
<comment type="caution">
    <text evidence="3">The sequence shown here is derived from an EMBL/GenBank/DDBJ whole genome shotgun (WGS) entry which is preliminary data.</text>
</comment>
<gene>
    <name evidence="3" type="ORF">ONZ51_g6181</name>
</gene>
<name>A0AAD7TSK6_9APHY</name>
<feature type="domain" description="DUF6533" evidence="2">
    <location>
        <begin position="42"/>
        <end position="81"/>
    </location>
</feature>
<keyword evidence="4" id="KW-1185">Reference proteome</keyword>
<feature type="transmembrane region" description="Helical" evidence="1">
    <location>
        <begin position="244"/>
        <end position="264"/>
    </location>
</feature>
<feature type="transmembrane region" description="Helical" evidence="1">
    <location>
        <begin position="66"/>
        <end position="93"/>
    </location>
</feature>
<keyword evidence="1" id="KW-0472">Membrane</keyword>
<evidence type="ECO:0000313" key="3">
    <source>
        <dbReference type="EMBL" id="KAJ8481200.1"/>
    </source>
</evidence>
<dbReference type="Pfam" id="PF20151">
    <property type="entry name" value="DUF6533"/>
    <property type="match status" value="1"/>
</dbReference>
<feature type="transmembrane region" description="Helical" evidence="1">
    <location>
        <begin position="113"/>
        <end position="130"/>
    </location>
</feature>
<evidence type="ECO:0000256" key="1">
    <source>
        <dbReference type="SAM" id="Phobius"/>
    </source>
</evidence>